<proteinExistence type="predicted"/>
<dbReference type="EMBL" id="BLXT01008384">
    <property type="protein sequence ID" value="GFO48225.1"/>
    <property type="molecule type" value="Genomic_DNA"/>
</dbReference>
<keyword evidence="3" id="KW-1185">Reference proteome</keyword>
<evidence type="ECO:0000313" key="3">
    <source>
        <dbReference type="Proteomes" id="UP000735302"/>
    </source>
</evidence>
<gene>
    <name evidence="2" type="ORF">PoB_007473000</name>
</gene>
<feature type="region of interest" description="Disordered" evidence="1">
    <location>
        <begin position="219"/>
        <end position="238"/>
    </location>
</feature>
<comment type="caution">
    <text evidence="2">The sequence shown here is derived from an EMBL/GenBank/DDBJ whole genome shotgun (WGS) entry which is preliminary data.</text>
</comment>
<evidence type="ECO:0000256" key="1">
    <source>
        <dbReference type="SAM" id="MobiDB-lite"/>
    </source>
</evidence>
<keyword evidence="2" id="KW-0255">Endonuclease</keyword>
<sequence>MWISWTEKKSNELVLKEANLERSLIKNIRQRQLQLYGHICRHKSLEHLAITGKIEGKHSRGGQRITFIKNLKSWATGKGSNNNFIRSTENRFEWGNMIANFSFRQGQSAGGGARTRDRTVTTDLRKHSLSIVPQKAFDSLVYPYPFYVYQLQKTKGKTQSPFGSLPVLLQPLSSPSTRLAPSSRIPKHSQTQEPCRSTFPLHPRLGPARTRHKATLANAGLARAPPPPAASASRRPRSLPELTRYYCPTLRAPLIERQVHPPLRVNGPSD</sequence>
<keyword evidence="2" id="KW-0378">Hydrolase</keyword>
<keyword evidence="2" id="KW-0540">Nuclease</keyword>
<accession>A0AAV4DVX7</accession>
<feature type="region of interest" description="Disordered" evidence="1">
    <location>
        <begin position="173"/>
        <end position="205"/>
    </location>
</feature>
<organism evidence="2 3">
    <name type="scientific">Plakobranchus ocellatus</name>
    <dbReference type="NCBI Taxonomy" id="259542"/>
    <lineage>
        <taxon>Eukaryota</taxon>
        <taxon>Metazoa</taxon>
        <taxon>Spiralia</taxon>
        <taxon>Lophotrochozoa</taxon>
        <taxon>Mollusca</taxon>
        <taxon>Gastropoda</taxon>
        <taxon>Heterobranchia</taxon>
        <taxon>Euthyneura</taxon>
        <taxon>Panpulmonata</taxon>
        <taxon>Sacoglossa</taxon>
        <taxon>Placobranchoidea</taxon>
        <taxon>Plakobranchidae</taxon>
        <taxon>Plakobranchus</taxon>
    </lineage>
</organism>
<reference evidence="2 3" key="1">
    <citation type="journal article" date="2021" name="Elife">
        <title>Chloroplast acquisition without the gene transfer in kleptoplastic sea slugs, Plakobranchus ocellatus.</title>
        <authorList>
            <person name="Maeda T."/>
            <person name="Takahashi S."/>
            <person name="Yoshida T."/>
            <person name="Shimamura S."/>
            <person name="Takaki Y."/>
            <person name="Nagai Y."/>
            <person name="Toyoda A."/>
            <person name="Suzuki Y."/>
            <person name="Arimoto A."/>
            <person name="Ishii H."/>
            <person name="Satoh N."/>
            <person name="Nishiyama T."/>
            <person name="Hasebe M."/>
            <person name="Maruyama T."/>
            <person name="Minagawa J."/>
            <person name="Obokata J."/>
            <person name="Shigenobu S."/>
        </authorList>
    </citation>
    <scope>NUCLEOTIDE SEQUENCE [LARGE SCALE GENOMIC DNA]</scope>
</reference>
<dbReference type="AlphaFoldDB" id="A0AAV4DVX7"/>
<name>A0AAV4DVX7_9GAST</name>
<dbReference type="GO" id="GO:0004519">
    <property type="term" value="F:endonuclease activity"/>
    <property type="evidence" value="ECO:0007669"/>
    <property type="project" value="UniProtKB-KW"/>
</dbReference>
<dbReference type="Proteomes" id="UP000735302">
    <property type="component" value="Unassembled WGS sequence"/>
</dbReference>
<protein>
    <submittedName>
        <fullName evidence="2">Endonuclease-reverse transcriptase</fullName>
    </submittedName>
</protein>
<evidence type="ECO:0000313" key="2">
    <source>
        <dbReference type="EMBL" id="GFO48225.1"/>
    </source>
</evidence>